<dbReference type="SUPFAM" id="SSF52047">
    <property type="entry name" value="RNI-like"/>
    <property type="match status" value="1"/>
</dbReference>
<reference evidence="1" key="1">
    <citation type="submission" date="2021-01" db="EMBL/GenBank/DDBJ databases">
        <authorList>
            <person name="Kaushik A."/>
        </authorList>
    </citation>
    <scope>NUCLEOTIDE SEQUENCE</scope>
    <source>
        <strain evidence="1">AG4-R118</strain>
    </source>
</reference>
<comment type="caution">
    <text evidence="1">The sequence shown here is derived from an EMBL/GenBank/DDBJ whole genome shotgun (WGS) entry which is preliminary data.</text>
</comment>
<organism evidence="1 2">
    <name type="scientific">Rhizoctonia solani</name>
    <dbReference type="NCBI Taxonomy" id="456999"/>
    <lineage>
        <taxon>Eukaryota</taxon>
        <taxon>Fungi</taxon>
        <taxon>Dikarya</taxon>
        <taxon>Basidiomycota</taxon>
        <taxon>Agaricomycotina</taxon>
        <taxon>Agaricomycetes</taxon>
        <taxon>Cantharellales</taxon>
        <taxon>Ceratobasidiaceae</taxon>
        <taxon>Rhizoctonia</taxon>
    </lineage>
</organism>
<dbReference type="Gene3D" id="3.80.10.10">
    <property type="entry name" value="Ribonuclease Inhibitor"/>
    <property type="match status" value="1"/>
</dbReference>
<dbReference type="AlphaFoldDB" id="A0A8H3AJ29"/>
<evidence type="ECO:0000313" key="2">
    <source>
        <dbReference type="Proteomes" id="UP000663888"/>
    </source>
</evidence>
<proteinExistence type="predicted"/>
<dbReference type="InterPro" id="IPR032675">
    <property type="entry name" value="LRR_dom_sf"/>
</dbReference>
<dbReference type="EMBL" id="CAJMWX010000710">
    <property type="protein sequence ID" value="CAE6423923.1"/>
    <property type="molecule type" value="Genomic_DNA"/>
</dbReference>
<protein>
    <submittedName>
        <fullName evidence="1">Uncharacterized protein</fullName>
    </submittedName>
</protein>
<accession>A0A8H3AJ29</accession>
<dbReference type="Proteomes" id="UP000663888">
    <property type="component" value="Unassembled WGS sequence"/>
</dbReference>
<gene>
    <name evidence="1" type="ORF">RDB_LOCUS26075</name>
</gene>
<sequence>MSTSIPFRSIVLEIPELVAHICASTRPADHARLLRVSKLFFYCTAPLLWKEIRGVTTLLKLIDGVTTKSEKTDFVCSNVVIELDEHLDFTRFDFYAPLVHKLEVFHQRTETLTLDAWDGLVGRDRPLLPNLTRLSCREAPAHQSHDSIIQWVNAFLTPDLVELRVPNPNGDICAMFTWLAPLLVSNMLQTVSTKCPSLKTLEVAPGTSTRDSHTIEFNIPLTTGLHEHIARFDSLRTLVTSAAALEPGMLVALSQLPKLEALSVVSSHQHEPIIRLVSLGSNAFPALERLELRRLSLNAIIGLWYTPGLVSKLSTAVIAQPILDEFTPRGWAGELISHVCLQSPALQEFYLDPYYYVTQVVFLSHDNLKLLEQQQVSLKSITLCGTLVDRNVGVQDLARAFPNLSVLRLPSWRVTWQDARDLVARLPSLHTLSVGLDTLQPTIPQVKPQVESGCGDRSRLSLEMSWDSLVDLSSEKIFKLAEFLHDTWPTVKCEVMPGLSHSQRTAMALQRLNGMISNLNRQRRVGGLDM</sequence>
<name>A0A8H3AJ29_9AGAM</name>
<evidence type="ECO:0000313" key="1">
    <source>
        <dbReference type="EMBL" id="CAE6423923.1"/>
    </source>
</evidence>